<accession>D7UVM5</accession>
<dbReference type="EMBL" id="ACCR02000003">
    <property type="protein sequence ID" value="EFI84706.1"/>
    <property type="molecule type" value="Genomic_DNA"/>
</dbReference>
<dbReference type="Pfam" id="PF01966">
    <property type="entry name" value="HD"/>
    <property type="match status" value="1"/>
</dbReference>
<feature type="domain" description="HD/PDEase" evidence="1">
    <location>
        <begin position="46"/>
        <end position="161"/>
    </location>
</feature>
<dbReference type="Gene3D" id="1.10.472.50">
    <property type="entry name" value="HD-domain/PDEase-like"/>
    <property type="match status" value="1"/>
</dbReference>
<dbReference type="PANTHER" id="PTHR33594:SF1">
    <property type="entry name" value="HD_PDEASE DOMAIN-CONTAINING PROTEIN"/>
    <property type="match status" value="1"/>
</dbReference>
<organism evidence="2 3">
    <name type="scientific">Listeria grayi DSM 20601</name>
    <dbReference type="NCBI Taxonomy" id="525367"/>
    <lineage>
        <taxon>Bacteria</taxon>
        <taxon>Bacillati</taxon>
        <taxon>Bacillota</taxon>
        <taxon>Bacilli</taxon>
        <taxon>Bacillales</taxon>
        <taxon>Listeriaceae</taxon>
        <taxon>Listeria</taxon>
    </lineage>
</organism>
<dbReference type="eggNOG" id="COG1418">
    <property type="taxonomic scope" value="Bacteria"/>
</dbReference>
<gene>
    <name evidence="2" type="ORF">HMPREF0556_11259</name>
</gene>
<dbReference type="SMART" id="SM00471">
    <property type="entry name" value="HDc"/>
    <property type="match status" value="1"/>
</dbReference>
<dbReference type="AlphaFoldDB" id="D7UVM5"/>
<protein>
    <submittedName>
        <fullName evidence="2">HD domain protein</fullName>
    </submittedName>
</protein>
<dbReference type="HOGENOM" id="CLU_036524_2_2_9"/>
<proteinExistence type="predicted"/>
<evidence type="ECO:0000313" key="3">
    <source>
        <dbReference type="Proteomes" id="UP000010119"/>
    </source>
</evidence>
<dbReference type="STRING" id="525367.HMPREF0556_11259"/>
<sequence>MLVTSFLYKCTKQSEKILLSFTIGGLKMDIIEEAKQWMENYFLSETTGHDWEHIERVWKTSIYLQKHEGGDYQLISLIALFHDFMDEKLTTAPGEKEKELKQWLETHHLVSEKIEEVMHGIKAVSFKKGKNPYQAVSIEEKIVQDADRLDAIGAIGIARAFTYGGSKGRPITSKSNPEESTVYHFYEKLFLIKDLMKTKSGKELAEKRHKLMEHFIQELKAEISL</sequence>
<dbReference type="InterPro" id="IPR006674">
    <property type="entry name" value="HD_domain"/>
</dbReference>
<comment type="caution">
    <text evidence="2">The sequence shown here is derived from an EMBL/GenBank/DDBJ whole genome shotgun (WGS) entry which is preliminary data.</text>
</comment>
<evidence type="ECO:0000259" key="1">
    <source>
        <dbReference type="SMART" id="SM00471"/>
    </source>
</evidence>
<reference evidence="2" key="1">
    <citation type="submission" date="2010-06" db="EMBL/GenBank/DDBJ databases">
        <authorList>
            <person name="Muzny D."/>
            <person name="Qin X."/>
            <person name="Buhay C."/>
            <person name="Dugan-Rocha S."/>
            <person name="Ding Y."/>
            <person name="Chen G."/>
            <person name="Hawes A."/>
            <person name="Holder M."/>
            <person name="Jhangiani S."/>
            <person name="Johnson A."/>
            <person name="Khan Z."/>
            <person name="Li Z."/>
            <person name="Liu W."/>
            <person name="Liu X."/>
            <person name="Perez L."/>
            <person name="Shen H."/>
            <person name="Wang Q."/>
            <person name="Watt J."/>
            <person name="Xi L."/>
            <person name="Xin Y."/>
            <person name="Zhou J."/>
            <person name="Deng J."/>
            <person name="Jiang H."/>
            <person name="Liu Y."/>
            <person name="Qu J."/>
            <person name="Song X.-Z."/>
            <person name="Zhang L."/>
            <person name="Villasana D."/>
            <person name="Johnson A."/>
            <person name="Liu J."/>
            <person name="Liyanage D."/>
            <person name="Lorensuhewa L."/>
            <person name="Robinson T."/>
            <person name="Song A."/>
            <person name="Song B.-B."/>
            <person name="Dinh H."/>
            <person name="Thornton R."/>
            <person name="Coyle M."/>
            <person name="Francisco L."/>
            <person name="Jackson L."/>
            <person name="Javaid M."/>
            <person name="Korchina V."/>
            <person name="Kovar C."/>
            <person name="Mata R."/>
            <person name="Mathew T."/>
            <person name="Ngo R."/>
            <person name="Nguyen L."/>
            <person name="Nguyen N."/>
            <person name="Okwuonu G."/>
            <person name="Ongeri F."/>
            <person name="Pham C."/>
            <person name="Simmons D."/>
            <person name="Wilczek-Boney K."/>
            <person name="Hale W."/>
            <person name="Jakkamsetti A."/>
            <person name="Pham P."/>
            <person name="Ruth R."/>
            <person name="San Lucas F."/>
            <person name="Warren J."/>
            <person name="Zhang J."/>
            <person name="Zhao Z."/>
            <person name="Zhou C."/>
            <person name="Zhu D."/>
            <person name="Lee S."/>
            <person name="Bess C."/>
            <person name="Blankenburg K."/>
            <person name="Forbes L."/>
            <person name="Fu Q."/>
            <person name="Gubbala S."/>
            <person name="Hirani K."/>
            <person name="Jayaseelan J.C."/>
            <person name="Lara F."/>
            <person name="Munidasa M."/>
            <person name="Palculict T."/>
            <person name="Patil S."/>
            <person name="Pu L.-L."/>
            <person name="Saada N."/>
            <person name="Tang L."/>
            <person name="Weissenberger G."/>
            <person name="Zhu Y."/>
            <person name="Hemphill L."/>
            <person name="Shang Y."/>
            <person name="Youmans B."/>
            <person name="Ayvaz T."/>
            <person name="Ross M."/>
            <person name="Santibanez J."/>
            <person name="Aqrawi P."/>
            <person name="Gross S."/>
            <person name="Joshi V."/>
            <person name="Fowler G."/>
            <person name="Nazareth L."/>
            <person name="Reid J."/>
            <person name="Worley K."/>
            <person name="Petrosino J."/>
            <person name="Highlander S."/>
            <person name="Gibbs R."/>
        </authorList>
    </citation>
    <scope>NUCLEOTIDE SEQUENCE [LARGE SCALE GENOMIC DNA]</scope>
    <source>
        <strain evidence="2">DSM 20601</strain>
    </source>
</reference>
<dbReference type="Proteomes" id="UP000010119">
    <property type="component" value="Unassembled WGS sequence"/>
</dbReference>
<keyword evidence="3" id="KW-1185">Reference proteome</keyword>
<dbReference type="CDD" id="cd00077">
    <property type="entry name" value="HDc"/>
    <property type="match status" value="1"/>
</dbReference>
<evidence type="ECO:0000313" key="2">
    <source>
        <dbReference type="EMBL" id="EFI84706.1"/>
    </source>
</evidence>
<dbReference type="Gene3D" id="1.20.58.1910">
    <property type="match status" value="1"/>
</dbReference>
<dbReference type="InterPro" id="IPR003607">
    <property type="entry name" value="HD/PDEase_dom"/>
</dbReference>
<dbReference type="PANTHER" id="PTHR33594">
    <property type="entry name" value="SUPERFAMILY HYDROLASE, PUTATIVE (AFU_ORTHOLOGUE AFUA_1G03035)-RELATED"/>
    <property type="match status" value="1"/>
</dbReference>
<name>D7UVM5_LISGR</name>
<dbReference type="SUPFAM" id="SSF109604">
    <property type="entry name" value="HD-domain/PDEase-like"/>
    <property type="match status" value="1"/>
</dbReference>